<accession>H6N734</accession>
<dbReference type="HOGENOM" id="CLU_111546_2_1_14"/>
<dbReference type="KEGG" id="mhe:MHC_02970"/>
<proteinExistence type="predicted"/>
<protein>
    <submittedName>
        <fullName evidence="1">Uncharacterized protein</fullName>
    </submittedName>
</protein>
<reference evidence="1 2" key="1">
    <citation type="journal article" date="2012" name="J. Bacteriol.">
        <title>Complete genome sequence of Mycoplasma haemocanis strain Illinois.</title>
        <authorList>
            <person name="do Nascimento N.C."/>
            <person name="Guimaraes A.M."/>
            <person name="Santos A.P."/>
            <person name="Sanmiguel P.J."/>
            <person name="Messick J.B."/>
        </authorList>
    </citation>
    <scope>NUCLEOTIDE SEQUENCE [LARGE SCALE GENOMIC DNA]</scope>
    <source>
        <strain evidence="1 2">Illinois</strain>
    </source>
</reference>
<dbReference type="Proteomes" id="UP000009135">
    <property type="component" value="Chromosome"/>
</dbReference>
<gene>
    <name evidence="1" type="ordered locus">MHC_02970</name>
</gene>
<organism evidence="1 2">
    <name type="scientific">Mycoplasma haemocanis (strain Illinois)</name>
    <dbReference type="NCBI Taxonomy" id="1111676"/>
    <lineage>
        <taxon>Bacteria</taxon>
        <taxon>Bacillati</taxon>
        <taxon>Mycoplasmatota</taxon>
        <taxon>Mollicutes</taxon>
        <taxon>Mycoplasmataceae</taxon>
        <taxon>Mycoplasma</taxon>
    </lineage>
</organism>
<evidence type="ECO:0000313" key="1">
    <source>
        <dbReference type="EMBL" id="AEW45456.1"/>
    </source>
</evidence>
<keyword evidence="2" id="KW-1185">Reference proteome</keyword>
<sequence length="167" mass="19100">MNTLIPKAVALVASLGGAIAVLFETKNSSSPIDLLSAVDSLTAKPKKRVPNKSVCNIFEAEYNSIYSAGNTYSRKLQKIEERFWTKDEFLKEVEEKGLWNKDDLKSKIETACSQNGKKAFVEWYYQDHSKPKTWVYNDKIDNNVDWLNDSSVDMPKHWVEEWSGKNS</sequence>
<name>H6N734_MYCHN</name>
<dbReference type="EMBL" id="CP003199">
    <property type="protein sequence ID" value="AEW45456.1"/>
    <property type="molecule type" value="Genomic_DNA"/>
</dbReference>
<evidence type="ECO:0000313" key="2">
    <source>
        <dbReference type="Proteomes" id="UP000009135"/>
    </source>
</evidence>
<dbReference type="AlphaFoldDB" id="H6N734"/>